<dbReference type="GO" id="GO:0008233">
    <property type="term" value="F:peptidase activity"/>
    <property type="evidence" value="ECO:0007669"/>
    <property type="project" value="UniProtKB-KW"/>
</dbReference>
<dbReference type="GO" id="GO:0006508">
    <property type="term" value="P:proteolysis"/>
    <property type="evidence" value="ECO:0007669"/>
    <property type="project" value="UniProtKB-KW"/>
</dbReference>
<keyword evidence="2 5" id="KW-0645">Protease</keyword>
<evidence type="ECO:0000313" key="5">
    <source>
        <dbReference type="EMBL" id="SHG79280.1"/>
    </source>
</evidence>
<evidence type="ECO:0000259" key="4">
    <source>
        <dbReference type="Pfam" id="PF04586"/>
    </source>
</evidence>
<evidence type="ECO:0000313" key="6">
    <source>
        <dbReference type="Proteomes" id="UP000189796"/>
    </source>
</evidence>
<accession>A0A1M5MPE2</accession>
<dbReference type="Pfam" id="PF04586">
    <property type="entry name" value="Peptidase_S78"/>
    <property type="match status" value="1"/>
</dbReference>
<organism evidence="5 6">
    <name type="scientific">Bradyrhizobium erythrophlei</name>
    <dbReference type="NCBI Taxonomy" id="1437360"/>
    <lineage>
        <taxon>Bacteria</taxon>
        <taxon>Pseudomonadati</taxon>
        <taxon>Pseudomonadota</taxon>
        <taxon>Alphaproteobacteria</taxon>
        <taxon>Hyphomicrobiales</taxon>
        <taxon>Nitrobacteraceae</taxon>
        <taxon>Bradyrhizobium</taxon>
    </lineage>
</organism>
<feature type="domain" description="Prohead serine protease" evidence="4">
    <location>
        <begin position="52"/>
        <end position="186"/>
    </location>
</feature>
<protein>
    <submittedName>
        <fullName evidence="5">Phage prohead protease, HK97 family</fullName>
    </submittedName>
</protein>
<gene>
    <name evidence="5" type="ORF">SAMN05443248_2673</name>
</gene>
<name>A0A1M5MPE2_9BRAD</name>
<dbReference type="Proteomes" id="UP000189796">
    <property type="component" value="Chromosome I"/>
</dbReference>
<keyword evidence="1" id="KW-1188">Viral release from host cell</keyword>
<evidence type="ECO:0000256" key="2">
    <source>
        <dbReference type="ARBA" id="ARBA00022670"/>
    </source>
</evidence>
<dbReference type="InterPro" id="IPR054613">
    <property type="entry name" value="Peptidase_S78_dom"/>
</dbReference>
<dbReference type="EMBL" id="LT670817">
    <property type="protein sequence ID" value="SHG79280.1"/>
    <property type="molecule type" value="Genomic_DNA"/>
</dbReference>
<reference evidence="5 6" key="1">
    <citation type="submission" date="2016-11" db="EMBL/GenBank/DDBJ databases">
        <authorList>
            <person name="Jaros S."/>
            <person name="Januszkiewicz K."/>
            <person name="Wedrychowicz H."/>
        </authorList>
    </citation>
    <scope>NUCLEOTIDE SEQUENCE [LARGE SCALE GENOMIC DNA]</scope>
    <source>
        <strain evidence="5 6">GAS138</strain>
    </source>
</reference>
<sequence length="234" mass="25999">MNWRGYEVASGWPDLEYGGVGYITQIGNKSVAPPSTVKAVDDGAPRMTVAQEWAERKHIQGYAIRWRSIINQGDKYFCFLPGSIKYPMLGEQKLLLFDHDPSEIVATTCDGLVLHADDYGLAMRLYIDNRPVRRKALETVRSGERTALSVGVIMHGSEYKEIDGLRIRMVRSATLEEISLVPEGACRPAYCTLIDGEGARLLEDDANSLRVLKDGAARAFTNALREAQVALSHR</sequence>
<dbReference type="AlphaFoldDB" id="A0A1M5MPE2"/>
<keyword evidence="3" id="KW-0378">Hydrolase</keyword>
<evidence type="ECO:0000256" key="3">
    <source>
        <dbReference type="ARBA" id="ARBA00022801"/>
    </source>
</evidence>
<proteinExistence type="predicted"/>
<evidence type="ECO:0000256" key="1">
    <source>
        <dbReference type="ARBA" id="ARBA00022612"/>
    </source>
</evidence>